<gene>
    <name evidence="2" type="ORF">I206_02814</name>
    <name evidence="3" type="ORF">I206_102463</name>
</gene>
<feature type="compositionally biased region" description="Basic and acidic residues" evidence="1">
    <location>
        <begin position="71"/>
        <end position="80"/>
    </location>
</feature>
<evidence type="ECO:0000313" key="4">
    <source>
        <dbReference type="Proteomes" id="UP000094020"/>
    </source>
</evidence>
<feature type="compositionally biased region" description="Polar residues" evidence="1">
    <location>
        <begin position="59"/>
        <end position="68"/>
    </location>
</feature>
<reference evidence="2" key="1">
    <citation type="submission" date="2013-07" db="EMBL/GenBank/DDBJ databases">
        <title>The Genome Sequence of Cryptococcus pinus CBS10737.</title>
        <authorList>
            <consortium name="The Broad Institute Genome Sequencing Platform"/>
            <person name="Cuomo C."/>
            <person name="Litvintseva A."/>
            <person name="Chen Y."/>
            <person name="Heitman J."/>
            <person name="Sun S."/>
            <person name="Springer D."/>
            <person name="Dromer F."/>
            <person name="Young S.K."/>
            <person name="Zeng Q."/>
            <person name="Gargeya S."/>
            <person name="Fitzgerald M."/>
            <person name="Abouelleil A."/>
            <person name="Alvarado L."/>
            <person name="Berlin A.M."/>
            <person name="Chapman S.B."/>
            <person name="Dewar J."/>
            <person name="Goldberg J."/>
            <person name="Griggs A."/>
            <person name="Gujja S."/>
            <person name="Hansen M."/>
            <person name="Howarth C."/>
            <person name="Imamovic A."/>
            <person name="Larimer J."/>
            <person name="McCowan C."/>
            <person name="Murphy C."/>
            <person name="Pearson M."/>
            <person name="Priest M."/>
            <person name="Roberts A."/>
            <person name="Saif S."/>
            <person name="Shea T."/>
            <person name="Sykes S."/>
            <person name="Wortman J."/>
            <person name="Nusbaum C."/>
            <person name="Birren B."/>
        </authorList>
    </citation>
    <scope>NUCLEOTIDE SEQUENCE [LARGE SCALE GENOMIC DNA]</scope>
    <source>
        <strain evidence="2">CBS 10737</strain>
    </source>
</reference>
<evidence type="ECO:0000313" key="3">
    <source>
        <dbReference type="EMBL" id="WWC68534.1"/>
    </source>
</evidence>
<protein>
    <submittedName>
        <fullName evidence="2">Uncharacterized protein</fullName>
    </submittedName>
</protein>
<accession>A0A1B9I5F8</accession>
<dbReference type="Proteomes" id="UP000094020">
    <property type="component" value="Chromosome 3"/>
</dbReference>
<evidence type="ECO:0000256" key="1">
    <source>
        <dbReference type="SAM" id="MobiDB-lite"/>
    </source>
</evidence>
<dbReference type="RefSeq" id="XP_019011977.1">
    <property type="nucleotide sequence ID" value="XM_019154574.1"/>
</dbReference>
<dbReference type="GeneID" id="30171183"/>
<dbReference type="KEGG" id="kpin:30171183"/>
<keyword evidence="4" id="KW-1185">Reference proteome</keyword>
<dbReference type="EMBL" id="CP144521">
    <property type="protein sequence ID" value="WWC68534.1"/>
    <property type="molecule type" value="Genomic_DNA"/>
</dbReference>
<reference evidence="3" key="4">
    <citation type="submission" date="2024-02" db="EMBL/GenBank/DDBJ databases">
        <title>Comparative genomics of Cryptococcus and Kwoniella reveals pathogenesis evolution and contrasting modes of karyotype evolution via chromosome fusion or intercentromeric recombination.</title>
        <authorList>
            <person name="Coelho M.A."/>
            <person name="David-Palma M."/>
            <person name="Shea T."/>
            <person name="Bowers K."/>
            <person name="McGinley-Smith S."/>
            <person name="Mohammad A.W."/>
            <person name="Gnirke A."/>
            <person name="Yurkov A.M."/>
            <person name="Nowrousian M."/>
            <person name="Sun S."/>
            <person name="Cuomo C.A."/>
            <person name="Heitman J."/>
        </authorList>
    </citation>
    <scope>NUCLEOTIDE SEQUENCE</scope>
    <source>
        <strain evidence="3">CBS 10737</strain>
    </source>
</reference>
<reference evidence="2" key="3">
    <citation type="submission" date="2016-07" db="EMBL/GenBank/DDBJ databases">
        <title>Evolution of pathogenesis and genome organization in the Tremellales.</title>
        <authorList>
            <person name="Cuomo C."/>
            <person name="Litvintseva A."/>
            <person name="Heitman J."/>
            <person name="Chen Y."/>
            <person name="Sun S."/>
            <person name="Springer D."/>
            <person name="Dromer F."/>
            <person name="Young S."/>
            <person name="Zeng Q."/>
            <person name="Chapman S."/>
            <person name="Gujja S."/>
            <person name="Saif S."/>
            <person name="Birren B."/>
        </authorList>
    </citation>
    <scope>NUCLEOTIDE SEQUENCE</scope>
    <source>
        <strain evidence="2">CBS 10737</strain>
    </source>
</reference>
<feature type="compositionally biased region" description="Polar residues" evidence="1">
    <location>
        <begin position="25"/>
        <end position="51"/>
    </location>
</feature>
<evidence type="ECO:0000313" key="2">
    <source>
        <dbReference type="EMBL" id="OCF50758.1"/>
    </source>
</evidence>
<dbReference type="EMBL" id="KI894009">
    <property type="protein sequence ID" value="OCF50758.1"/>
    <property type="molecule type" value="Genomic_DNA"/>
</dbReference>
<proteinExistence type="predicted"/>
<organism evidence="2">
    <name type="scientific">Kwoniella pini CBS 10737</name>
    <dbReference type="NCBI Taxonomy" id="1296096"/>
    <lineage>
        <taxon>Eukaryota</taxon>
        <taxon>Fungi</taxon>
        <taxon>Dikarya</taxon>
        <taxon>Basidiomycota</taxon>
        <taxon>Agaricomycotina</taxon>
        <taxon>Tremellomycetes</taxon>
        <taxon>Tremellales</taxon>
        <taxon>Cryptococcaceae</taxon>
        <taxon>Kwoniella</taxon>
    </lineage>
</organism>
<dbReference type="AlphaFoldDB" id="A0A1B9I5F8"/>
<reference evidence="3" key="2">
    <citation type="submission" date="2013-07" db="EMBL/GenBank/DDBJ databases">
        <authorList>
            <consortium name="The Broad Institute Genome Sequencing Platform"/>
            <person name="Cuomo C."/>
            <person name="Litvintseva A."/>
            <person name="Chen Y."/>
            <person name="Heitman J."/>
            <person name="Sun S."/>
            <person name="Springer D."/>
            <person name="Dromer F."/>
            <person name="Young S.K."/>
            <person name="Zeng Q."/>
            <person name="Gargeya S."/>
            <person name="Fitzgerald M."/>
            <person name="Abouelleil A."/>
            <person name="Alvarado L."/>
            <person name="Berlin A.M."/>
            <person name="Chapman S.B."/>
            <person name="Dewar J."/>
            <person name="Goldberg J."/>
            <person name="Griggs A."/>
            <person name="Gujja S."/>
            <person name="Hansen M."/>
            <person name="Howarth C."/>
            <person name="Imamovic A."/>
            <person name="Larimer J."/>
            <person name="McCowan C."/>
            <person name="Murphy C."/>
            <person name="Pearson M."/>
            <person name="Priest M."/>
            <person name="Roberts A."/>
            <person name="Saif S."/>
            <person name="Shea T."/>
            <person name="Sykes S."/>
            <person name="Wortman J."/>
            <person name="Nusbaum C."/>
            <person name="Birren B."/>
        </authorList>
    </citation>
    <scope>NUCLEOTIDE SEQUENCE</scope>
    <source>
        <strain evidence="3">CBS 10737</strain>
    </source>
</reference>
<feature type="region of interest" description="Disordered" evidence="1">
    <location>
        <begin position="1"/>
        <end position="81"/>
    </location>
</feature>
<sequence>MSQVNNQPASRGIITSPPTAKADMSTRSATIGTSTPGRESNSGNSSTTAVDTGQVMPGLSSSVRPSSEGNEDMKNGKTKYEQWYPGDASHDGRPAWWNKVVCCGYGLGCLLCPCSSWNCKHERS</sequence>
<name>A0A1B9I5F8_9TREE</name>
<dbReference type="OrthoDB" id="2596351at2759"/>